<accession>A0ABM9S7M4</accession>
<evidence type="ECO:0000313" key="1">
    <source>
        <dbReference type="EMBL" id="CNE36825.1"/>
    </source>
</evidence>
<comment type="caution">
    <text evidence="1">The sequence shown here is derived from an EMBL/GenBank/DDBJ whole genome shotgun (WGS) entry which is preliminary data.</text>
</comment>
<gene>
    <name evidence="1" type="ORF">ERS137967_01380</name>
</gene>
<keyword evidence="2" id="KW-1185">Reference proteome</keyword>
<sequence>MSIFQDSTPFVCIPSRTRLSNVLTGRTGQKYWFSPICNAEYNTEEHETLAEYNSEQSHNALNILMPANGLETEKLKKYVELKQGH</sequence>
<proteinExistence type="predicted"/>
<organism evidence="1 2">
    <name type="scientific">Yersinia nurmii</name>
    <dbReference type="NCBI Taxonomy" id="685706"/>
    <lineage>
        <taxon>Bacteria</taxon>
        <taxon>Pseudomonadati</taxon>
        <taxon>Pseudomonadota</taxon>
        <taxon>Gammaproteobacteria</taxon>
        <taxon>Enterobacterales</taxon>
        <taxon>Yersiniaceae</taxon>
        <taxon>Yersinia</taxon>
    </lineage>
</organism>
<evidence type="ECO:0008006" key="3">
    <source>
        <dbReference type="Google" id="ProtNLM"/>
    </source>
</evidence>
<reference evidence="1 2" key="1">
    <citation type="submission" date="2015-03" db="EMBL/GenBank/DDBJ databases">
        <authorList>
            <consortium name="Pathogen Informatics"/>
            <person name="Murphy D."/>
        </authorList>
    </citation>
    <scope>NUCLEOTIDE SEQUENCE [LARGE SCALE GENOMIC DNA]</scope>
    <source>
        <strain evidence="2">type strain: CIP110231</strain>
    </source>
</reference>
<evidence type="ECO:0000313" key="2">
    <source>
        <dbReference type="Proteomes" id="UP000040578"/>
    </source>
</evidence>
<dbReference type="Proteomes" id="UP000040578">
    <property type="component" value="Unassembled WGS sequence"/>
</dbReference>
<protein>
    <recommendedName>
        <fullName evidence="3">Transposase</fullName>
    </recommendedName>
</protein>
<name>A0ABM9S7M4_9GAMM</name>
<dbReference type="EMBL" id="CPYD01000004">
    <property type="protein sequence ID" value="CNE36825.1"/>
    <property type="molecule type" value="Genomic_DNA"/>
</dbReference>